<proteinExistence type="predicted"/>
<dbReference type="SUPFAM" id="SSF56601">
    <property type="entry name" value="beta-lactamase/transpeptidase-like"/>
    <property type="match status" value="1"/>
</dbReference>
<dbReference type="PANTHER" id="PTHR35333:SF3">
    <property type="entry name" value="BETA-LACTAMASE-TYPE TRANSPEPTIDASE FOLD CONTAINING PROTEIN"/>
    <property type="match status" value="1"/>
</dbReference>
<comment type="caution">
    <text evidence="2">The sequence shown here is derived from an EMBL/GenBank/DDBJ whole genome shotgun (WGS) entry which is preliminary data.</text>
</comment>
<name>A0A645HKK5_9ZZZZ</name>
<gene>
    <name evidence="2" type="ORF">SDC9_186457</name>
</gene>
<dbReference type="Pfam" id="PF13354">
    <property type="entry name" value="Beta-lactamase2"/>
    <property type="match status" value="1"/>
</dbReference>
<dbReference type="GO" id="GO:0046677">
    <property type="term" value="P:response to antibiotic"/>
    <property type="evidence" value="ECO:0007669"/>
    <property type="project" value="InterPro"/>
</dbReference>
<dbReference type="PANTHER" id="PTHR35333">
    <property type="entry name" value="BETA-LACTAMASE"/>
    <property type="match status" value="1"/>
</dbReference>
<dbReference type="GO" id="GO:0008800">
    <property type="term" value="F:beta-lactamase activity"/>
    <property type="evidence" value="ECO:0007669"/>
    <property type="project" value="InterPro"/>
</dbReference>
<evidence type="ECO:0000259" key="1">
    <source>
        <dbReference type="Pfam" id="PF13354"/>
    </source>
</evidence>
<dbReference type="AlphaFoldDB" id="A0A645HKK5"/>
<accession>A0A645HKK5</accession>
<protein>
    <recommendedName>
        <fullName evidence="1">Beta-lactamase class A catalytic domain-containing protein</fullName>
    </recommendedName>
</protein>
<dbReference type="InterPro" id="IPR000871">
    <property type="entry name" value="Beta-lactam_class-A"/>
</dbReference>
<evidence type="ECO:0000313" key="2">
    <source>
        <dbReference type="EMBL" id="MPN38932.1"/>
    </source>
</evidence>
<sequence length="192" mass="20726">MSTLIDPNLGPIGVTEDMQALGLKNTFLGGMFYTGAPLITSPTTPANSRTDMNTDPDRYSQTTPAEMGSLLNDIYECAQNGGGALVAVFPGKITQNDCKSMITYLTRNHIGVLLEAGLPEGTQIGHKHGWVTDPTDGLMHTIGDAGLVYTPGGNYVMVVFIHDTNQIVWDNANRLIANLSRAVYNYFNLTSQ</sequence>
<reference evidence="2" key="1">
    <citation type="submission" date="2019-08" db="EMBL/GenBank/DDBJ databases">
        <authorList>
            <person name="Kucharzyk K."/>
            <person name="Murdoch R.W."/>
            <person name="Higgins S."/>
            <person name="Loffler F."/>
        </authorList>
    </citation>
    <scope>NUCLEOTIDE SEQUENCE</scope>
</reference>
<organism evidence="2">
    <name type="scientific">bioreactor metagenome</name>
    <dbReference type="NCBI Taxonomy" id="1076179"/>
    <lineage>
        <taxon>unclassified sequences</taxon>
        <taxon>metagenomes</taxon>
        <taxon>ecological metagenomes</taxon>
    </lineage>
</organism>
<feature type="domain" description="Beta-lactamase class A catalytic" evidence="1">
    <location>
        <begin position="41"/>
        <end position="160"/>
    </location>
</feature>
<dbReference type="InterPro" id="IPR012338">
    <property type="entry name" value="Beta-lactam/transpept-like"/>
</dbReference>
<dbReference type="GO" id="GO:0030655">
    <property type="term" value="P:beta-lactam antibiotic catabolic process"/>
    <property type="evidence" value="ECO:0007669"/>
    <property type="project" value="InterPro"/>
</dbReference>
<dbReference type="InterPro" id="IPR045155">
    <property type="entry name" value="Beta-lactam_cat"/>
</dbReference>
<dbReference type="Gene3D" id="3.40.710.10">
    <property type="entry name" value="DD-peptidase/beta-lactamase superfamily"/>
    <property type="match status" value="1"/>
</dbReference>
<dbReference type="EMBL" id="VSSQ01094458">
    <property type="protein sequence ID" value="MPN38932.1"/>
    <property type="molecule type" value="Genomic_DNA"/>
</dbReference>